<keyword evidence="7 10" id="KW-1133">Transmembrane helix</keyword>
<dbReference type="PANTHER" id="PTHR33909:SF1">
    <property type="entry name" value="SEC TRANSLOCON ACCESSORY COMPLEX SUBUNIT YAJC"/>
    <property type="match status" value="1"/>
</dbReference>
<keyword evidence="3" id="KW-0813">Transport</keyword>
<comment type="caution">
    <text evidence="11">The sequence shown here is derived from an EMBL/GenBank/DDBJ whole genome shotgun (WGS) entry which is preliminary data.</text>
</comment>
<evidence type="ECO:0000256" key="8">
    <source>
        <dbReference type="ARBA" id="ARBA00023010"/>
    </source>
</evidence>
<comment type="similarity">
    <text evidence="2">Belongs to the YajC family.</text>
</comment>
<evidence type="ECO:0000256" key="10">
    <source>
        <dbReference type="SAM" id="Phobius"/>
    </source>
</evidence>
<keyword evidence="12" id="KW-1185">Reference proteome</keyword>
<proteinExistence type="inferred from homology"/>
<dbReference type="NCBIfam" id="TIGR00739">
    <property type="entry name" value="yajC"/>
    <property type="match status" value="1"/>
</dbReference>
<evidence type="ECO:0000256" key="1">
    <source>
        <dbReference type="ARBA" id="ARBA00004162"/>
    </source>
</evidence>
<evidence type="ECO:0000256" key="9">
    <source>
        <dbReference type="ARBA" id="ARBA00023136"/>
    </source>
</evidence>
<dbReference type="InterPro" id="IPR003849">
    <property type="entry name" value="Preprotein_translocase_YajC"/>
</dbReference>
<keyword evidence="4" id="KW-1003">Cell membrane</keyword>
<feature type="transmembrane region" description="Helical" evidence="10">
    <location>
        <begin position="6"/>
        <end position="22"/>
    </location>
</feature>
<reference evidence="11 12" key="1">
    <citation type="submission" date="2019-03" db="EMBL/GenBank/DDBJ databases">
        <title>Genomic Encyclopedia of Type Strains, Phase IV (KMG-IV): sequencing the most valuable type-strain genomes for metagenomic binning, comparative biology and taxonomic classification.</title>
        <authorList>
            <person name="Goeker M."/>
        </authorList>
    </citation>
    <scope>NUCLEOTIDE SEQUENCE [LARGE SCALE GENOMIC DNA]</scope>
    <source>
        <strain evidence="11 12">DSM 11170</strain>
    </source>
</reference>
<evidence type="ECO:0000256" key="3">
    <source>
        <dbReference type="ARBA" id="ARBA00022448"/>
    </source>
</evidence>
<evidence type="ECO:0000256" key="6">
    <source>
        <dbReference type="ARBA" id="ARBA00022927"/>
    </source>
</evidence>
<dbReference type="EMBL" id="SLXT01000010">
    <property type="protein sequence ID" value="TCP64317.1"/>
    <property type="molecule type" value="Genomic_DNA"/>
</dbReference>
<protein>
    <submittedName>
        <fullName evidence="11">Preprotein translocase subunit YajC</fullName>
    </submittedName>
</protein>
<dbReference type="Pfam" id="PF02699">
    <property type="entry name" value="YajC"/>
    <property type="match status" value="1"/>
</dbReference>
<organism evidence="11 12">
    <name type="scientific">Heliophilum fasciatum</name>
    <dbReference type="NCBI Taxonomy" id="35700"/>
    <lineage>
        <taxon>Bacteria</taxon>
        <taxon>Bacillati</taxon>
        <taxon>Bacillota</taxon>
        <taxon>Clostridia</taxon>
        <taxon>Eubacteriales</taxon>
        <taxon>Heliobacteriaceae</taxon>
        <taxon>Heliophilum</taxon>
    </lineage>
</organism>
<name>A0A4R2RPL9_9FIRM</name>
<keyword evidence="6" id="KW-0653">Protein transport</keyword>
<evidence type="ECO:0000256" key="7">
    <source>
        <dbReference type="ARBA" id="ARBA00022989"/>
    </source>
</evidence>
<dbReference type="SMART" id="SM01323">
    <property type="entry name" value="YajC"/>
    <property type="match status" value="1"/>
</dbReference>
<dbReference type="OrthoDB" id="9800132at2"/>
<dbReference type="AlphaFoldDB" id="A0A4R2RPL9"/>
<dbReference type="GO" id="GO:0005886">
    <property type="term" value="C:plasma membrane"/>
    <property type="evidence" value="ECO:0007669"/>
    <property type="project" value="UniProtKB-SubCell"/>
</dbReference>
<dbReference type="Proteomes" id="UP000294813">
    <property type="component" value="Unassembled WGS sequence"/>
</dbReference>
<accession>A0A4R2RPL9</accession>
<evidence type="ECO:0000313" key="12">
    <source>
        <dbReference type="Proteomes" id="UP000294813"/>
    </source>
</evidence>
<evidence type="ECO:0000256" key="4">
    <source>
        <dbReference type="ARBA" id="ARBA00022475"/>
    </source>
</evidence>
<dbReference type="GO" id="GO:0015031">
    <property type="term" value="P:protein transport"/>
    <property type="evidence" value="ECO:0007669"/>
    <property type="project" value="UniProtKB-KW"/>
</dbReference>
<evidence type="ECO:0000256" key="2">
    <source>
        <dbReference type="ARBA" id="ARBA00006742"/>
    </source>
</evidence>
<dbReference type="PRINTS" id="PR01853">
    <property type="entry name" value="YAJCTRNLCASE"/>
</dbReference>
<dbReference type="PANTHER" id="PTHR33909">
    <property type="entry name" value="SEC TRANSLOCON ACCESSORY COMPLEX SUBUNIT YAJC"/>
    <property type="match status" value="1"/>
</dbReference>
<comment type="subcellular location">
    <subcellularLocation>
        <location evidence="1">Cell membrane</location>
        <topology evidence="1">Single-pass membrane protein</topology>
    </subcellularLocation>
</comment>
<dbReference type="RefSeq" id="WP_131919059.1">
    <property type="nucleotide sequence ID" value="NZ_JAOQNU010000010.1"/>
</dbReference>
<gene>
    <name evidence="11" type="ORF">EDD73_11016</name>
</gene>
<sequence>MGSGWLILYMVVITVGFYFLAIRPQQQAGKKHKEMIDNLRVGDKILSAAGMFGEITFIGEDRMLVKFAEGVIIEMSRTAVVRKIEDDE</sequence>
<keyword evidence="9 10" id="KW-0472">Membrane</keyword>
<evidence type="ECO:0000256" key="5">
    <source>
        <dbReference type="ARBA" id="ARBA00022692"/>
    </source>
</evidence>
<keyword evidence="8" id="KW-0811">Translocation</keyword>
<keyword evidence="5 10" id="KW-0812">Transmembrane</keyword>
<evidence type="ECO:0000313" key="11">
    <source>
        <dbReference type="EMBL" id="TCP64317.1"/>
    </source>
</evidence>